<dbReference type="GO" id="GO:0003995">
    <property type="term" value="F:acyl-CoA dehydrogenase activity"/>
    <property type="evidence" value="ECO:0007669"/>
    <property type="project" value="TreeGrafter"/>
</dbReference>
<evidence type="ECO:0000256" key="5">
    <source>
        <dbReference type="ARBA" id="ARBA00023002"/>
    </source>
</evidence>
<dbReference type="InterPro" id="IPR009100">
    <property type="entry name" value="AcylCoA_DH/oxidase_NM_dom_sf"/>
</dbReference>
<dbReference type="Pfam" id="PF00441">
    <property type="entry name" value="Acyl-CoA_dh_1"/>
    <property type="match status" value="1"/>
</dbReference>
<evidence type="ECO:0000313" key="9">
    <source>
        <dbReference type="EMBL" id="CAB5038682.1"/>
    </source>
</evidence>
<evidence type="ECO:0000259" key="7">
    <source>
        <dbReference type="Pfam" id="PF02771"/>
    </source>
</evidence>
<keyword evidence="5" id="KW-0560">Oxidoreductase</keyword>
<evidence type="ECO:0000259" key="6">
    <source>
        <dbReference type="Pfam" id="PF00441"/>
    </source>
</evidence>
<dbReference type="PANTHER" id="PTHR43884">
    <property type="entry name" value="ACYL-COA DEHYDROGENASE"/>
    <property type="match status" value="1"/>
</dbReference>
<sequence length="364" mass="38711">MTLVLRRNDYTLTDEQDQLVDMLRSLFSEQSAIEVVRAAEPLGFDQNLWATVQNNGLLTISVPESAGGDGGGLVELALAGIEVGRTAAPVPLIDHVVTMRLLAALKGAGVALDALDWDAALSGDLIVSMAPISTWELGAQLVPSGAVAKAVVAFKDGSIILMTRETNAPQAQNEGCAPVAWWSPSDADVRTATLLDGDLAAGIWELAHREWRIATAASIVGLMAISSEIARSYALDRKAFGVTIAKFQAISHQLADIHMDVVTARNMTIKAAWLTENEPAFRPELAAMSMAHATRAALRSTAKAVHIHGGMGITNEADISLFYRKVSSWALVGGGIRRDLDDIGNAIDRRAQELAASALISSNR</sequence>
<accession>A0A6J7SD14</accession>
<dbReference type="PANTHER" id="PTHR43884:SF20">
    <property type="entry name" value="ACYL-COA DEHYDROGENASE FADE28"/>
    <property type="match status" value="1"/>
</dbReference>
<evidence type="ECO:0000256" key="1">
    <source>
        <dbReference type="ARBA" id="ARBA00001974"/>
    </source>
</evidence>
<reference evidence="9" key="1">
    <citation type="submission" date="2020-05" db="EMBL/GenBank/DDBJ databases">
        <authorList>
            <person name="Chiriac C."/>
            <person name="Salcher M."/>
            <person name="Ghai R."/>
            <person name="Kavagutti S V."/>
        </authorList>
    </citation>
    <scope>NUCLEOTIDE SEQUENCE</scope>
</reference>
<comment type="cofactor">
    <cofactor evidence="1">
        <name>FAD</name>
        <dbReference type="ChEBI" id="CHEBI:57692"/>
    </cofactor>
</comment>
<keyword evidence="4" id="KW-0274">FAD</keyword>
<dbReference type="EMBL" id="CAFBPZ010000050">
    <property type="protein sequence ID" value="CAB5038682.1"/>
    <property type="molecule type" value="Genomic_DNA"/>
</dbReference>
<organism evidence="9">
    <name type="scientific">freshwater metagenome</name>
    <dbReference type="NCBI Taxonomy" id="449393"/>
    <lineage>
        <taxon>unclassified sequences</taxon>
        <taxon>metagenomes</taxon>
        <taxon>ecological metagenomes</taxon>
    </lineage>
</organism>
<dbReference type="InterPro" id="IPR037069">
    <property type="entry name" value="AcylCoA_DH/ox_N_sf"/>
</dbReference>
<name>A0A6J7SD14_9ZZZZ</name>
<proteinExistence type="inferred from homology"/>
<evidence type="ECO:0000256" key="3">
    <source>
        <dbReference type="ARBA" id="ARBA00022630"/>
    </source>
</evidence>
<evidence type="ECO:0000256" key="2">
    <source>
        <dbReference type="ARBA" id="ARBA00009347"/>
    </source>
</evidence>
<dbReference type="InterPro" id="IPR036250">
    <property type="entry name" value="AcylCo_DH-like_C"/>
</dbReference>
<comment type="similarity">
    <text evidence="2">Belongs to the acyl-CoA dehydrogenase family.</text>
</comment>
<protein>
    <submittedName>
        <fullName evidence="9">Unannotated protein</fullName>
    </submittedName>
</protein>
<feature type="domain" description="Acyl-CoA dehydrogenase/oxidase C-terminal" evidence="6">
    <location>
        <begin position="212"/>
        <end position="335"/>
    </location>
</feature>
<dbReference type="EMBL" id="CAFBMC010000008">
    <property type="protein sequence ID" value="CAB4889825.1"/>
    <property type="molecule type" value="Genomic_DNA"/>
</dbReference>
<dbReference type="Gene3D" id="1.10.540.10">
    <property type="entry name" value="Acyl-CoA dehydrogenase/oxidase, N-terminal domain"/>
    <property type="match status" value="1"/>
</dbReference>
<dbReference type="SUPFAM" id="SSF47203">
    <property type="entry name" value="Acyl-CoA dehydrogenase C-terminal domain-like"/>
    <property type="match status" value="1"/>
</dbReference>
<dbReference type="SUPFAM" id="SSF56645">
    <property type="entry name" value="Acyl-CoA dehydrogenase NM domain-like"/>
    <property type="match status" value="1"/>
</dbReference>
<gene>
    <name evidence="8" type="ORF">UFOPK3495_00265</name>
    <name evidence="9" type="ORF">UFOPK4237_00863</name>
</gene>
<evidence type="ECO:0000256" key="4">
    <source>
        <dbReference type="ARBA" id="ARBA00022827"/>
    </source>
</evidence>
<dbReference type="AlphaFoldDB" id="A0A6J7SD14"/>
<dbReference type="Pfam" id="PF02771">
    <property type="entry name" value="Acyl-CoA_dh_N"/>
    <property type="match status" value="1"/>
</dbReference>
<feature type="domain" description="Acyl-CoA dehydrogenase/oxidase N-terminal" evidence="7">
    <location>
        <begin position="13"/>
        <end position="93"/>
    </location>
</feature>
<dbReference type="Gene3D" id="1.20.140.10">
    <property type="entry name" value="Butyryl-CoA Dehydrogenase, subunit A, domain 3"/>
    <property type="match status" value="1"/>
</dbReference>
<evidence type="ECO:0000313" key="8">
    <source>
        <dbReference type="EMBL" id="CAB4889825.1"/>
    </source>
</evidence>
<dbReference type="InterPro" id="IPR009075">
    <property type="entry name" value="AcylCo_DH/oxidase_C"/>
</dbReference>
<keyword evidence="3" id="KW-0285">Flavoprotein</keyword>
<dbReference type="GO" id="GO:0050660">
    <property type="term" value="F:flavin adenine dinucleotide binding"/>
    <property type="evidence" value="ECO:0007669"/>
    <property type="project" value="InterPro"/>
</dbReference>
<dbReference type="InterPro" id="IPR013786">
    <property type="entry name" value="AcylCoA_DH/ox_N"/>
</dbReference>